<evidence type="ECO:0000256" key="3">
    <source>
        <dbReference type="SAM" id="SignalP"/>
    </source>
</evidence>
<evidence type="ECO:0000313" key="4">
    <source>
        <dbReference type="EMBL" id="GGY69837.1"/>
    </source>
</evidence>
<sequence length="92" mass="9345">MRWTARIGGLLGAAAAFTTAMVNAGPPGWAAAGLTAGTFILLVLVLFLPSETPARRLGHLIQAWRNPTGATAGPGPRPLSSAPSPTTRNGSI</sequence>
<protein>
    <submittedName>
        <fullName evidence="4">Uncharacterized protein</fullName>
    </submittedName>
</protein>
<dbReference type="RefSeq" id="WP_161252604.1">
    <property type="nucleotide sequence ID" value="NZ_BMUU01000022.1"/>
</dbReference>
<keyword evidence="5" id="KW-1185">Reference proteome</keyword>
<dbReference type="GeneID" id="96295349"/>
<feature type="compositionally biased region" description="Polar residues" evidence="1">
    <location>
        <begin position="81"/>
        <end position="92"/>
    </location>
</feature>
<accession>A0ABQ3AWB2</accession>
<organism evidence="4 5">
    <name type="scientific">Streptomyces xanthochromogenes</name>
    <dbReference type="NCBI Taxonomy" id="67384"/>
    <lineage>
        <taxon>Bacteria</taxon>
        <taxon>Bacillati</taxon>
        <taxon>Actinomycetota</taxon>
        <taxon>Actinomycetes</taxon>
        <taxon>Kitasatosporales</taxon>
        <taxon>Streptomycetaceae</taxon>
        <taxon>Streptomyces</taxon>
    </lineage>
</organism>
<dbReference type="EMBL" id="BMUU01000022">
    <property type="protein sequence ID" value="GGY69837.1"/>
    <property type="molecule type" value="Genomic_DNA"/>
</dbReference>
<comment type="caution">
    <text evidence="4">The sequence shown here is derived from an EMBL/GenBank/DDBJ whole genome shotgun (WGS) entry which is preliminary data.</text>
</comment>
<gene>
    <name evidence="4" type="ORF">GCM10010326_75150</name>
</gene>
<keyword evidence="3" id="KW-0732">Signal</keyword>
<keyword evidence="2" id="KW-0812">Transmembrane</keyword>
<feature type="signal peptide" evidence="3">
    <location>
        <begin position="1"/>
        <end position="24"/>
    </location>
</feature>
<proteinExistence type="predicted"/>
<name>A0ABQ3AWB2_9ACTN</name>
<feature type="region of interest" description="Disordered" evidence="1">
    <location>
        <begin position="66"/>
        <end position="92"/>
    </location>
</feature>
<dbReference type="Proteomes" id="UP000600946">
    <property type="component" value="Unassembled WGS sequence"/>
</dbReference>
<keyword evidence="2" id="KW-1133">Transmembrane helix</keyword>
<keyword evidence="2" id="KW-0472">Membrane</keyword>
<reference evidence="5" key="1">
    <citation type="journal article" date="2019" name="Int. J. Syst. Evol. Microbiol.">
        <title>The Global Catalogue of Microorganisms (GCM) 10K type strain sequencing project: providing services to taxonomists for standard genome sequencing and annotation.</title>
        <authorList>
            <consortium name="The Broad Institute Genomics Platform"/>
            <consortium name="The Broad Institute Genome Sequencing Center for Infectious Disease"/>
            <person name="Wu L."/>
            <person name="Ma J."/>
        </authorList>
    </citation>
    <scope>NUCLEOTIDE SEQUENCE [LARGE SCALE GENOMIC DNA]</scope>
    <source>
        <strain evidence="5">JCM 4594</strain>
    </source>
</reference>
<feature type="chain" id="PRO_5045276363" evidence="3">
    <location>
        <begin position="25"/>
        <end position="92"/>
    </location>
</feature>
<feature type="transmembrane region" description="Helical" evidence="2">
    <location>
        <begin position="30"/>
        <end position="48"/>
    </location>
</feature>
<evidence type="ECO:0000256" key="1">
    <source>
        <dbReference type="SAM" id="MobiDB-lite"/>
    </source>
</evidence>
<evidence type="ECO:0000256" key="2">
    <source>
        <dbReference type="SAM" id="Phobius"/>
    </source>
</evidence>
<evidence type="ECO:0000313" key="5">
    <source>
        <dbReference type="Proteomes" id="UP000600946"/>
    </source>
</evidence>